<evidence type="ECO:0000256" key="1">
    <source>
        <dbReference type="ARBA" id="ARBA00000151"/>
    </source>
</evidence>
<keyword evidence="9" id="KW-0547">Nucleotide-binding</keyword>
<evidence type="ECO:0000256" key="6">
    <source>
        <dbReference type="ARBA" id="ARBA00012963"/>
    </source>
</evidence>
<comment type="similarity">
    <text evidence="4">Belongs to the ThiD family.</text>
</comment>
<keyword evidence="18" id="KW-1185">Reference proteome</keyword>
<dbReference type="SUPFAM" id="SSF53613">
    <property type="entry name" value="Ribokinase-like"/>
    <property type="match status" value="1"/>
</dbReference>
<evidence type="ECO:0000256" key="2">
    <source>
        <dbReference type="ARBA" id="ARBA00000565"/>
    </source>
</evidence>
<dbReference type="EC" id="2.7.1.49" evidence="5"/>
<evidence type="ECO:0000313" key="18">
    <source>
        <dbReference type="Proteomes" id="UP000051565"/>
    </source>
</evidence>
<dbReference type="Proteomes" id="UP000051565">
    <property type="component" value="Unassembled WGS sequence"/>
</dbReference>
<organism evidence="17 18">
    <name type="scientific">Fructilactobacillus lindneri DSM 20690 = JCM 11027</name>
    <dbReference type="NCBI Taxonomy" id="1122148"/>
    <lineage>
        <taxon>Bacteria</taxon>
        <taxon>Bacillati</taxon>
        <taxon>Bacillota</taxon>
        <taxon>Bacilli</taxon>
        <taxon>Lactobacillales</taxon>
        <taxon>Lactobacillaceae</taxon>
        <taxon>Fructilactobacillus</taxon>
    </lineage>
</organism>
<dbReference type="InterPro" id="IPR013749">
    <property type="entry name" value="PM/HMP-P_kinase-1"/>
</dbReference>
<evidence type="ECO:0000256" key="10">
    <source>
        <dbReference type="ARBA" id="ARBA00022777"/>
    </source>
</evidence>
<keyword evidence="11" id="KW-0067">ATP-binding</keyword>
<dbReference type="EMBL" id="JQBT01000033">
    <property type="protein sequence ID" value="KRN78788.1"/>
    <property type="molecule type" value="Genomic_DNA"/>
</dbReference>
<feature type="domain" description="Pyridoxamine kinase/Phosphomethylpyrimidine kinase" evidence="16">
    <location>
        <begin position="15"/>
        <end position="260"/>
    </location>
</feature>
<evidence type="ECO:0000256" key="12">
    <source>
        <dbReference type="ARBA" id="ARBA00022977"/>
    </source>
</evidence>
<dbReference type="Pfam" id="PF08543">
    <property type="entry name" value="Phos_pyr_kin"/>
    <property type="match status" value="1"/>
</dbReference>
<proteinExistence type="inferred from homology"/>
<gene>
    <name evidence="17" type="ORF">IV52_GL001067</name>
</gene>
<name>A0A0R2JX25_9LACO</name>
<evidence type="ECO:0000259" key="16">
    <source>
        <dbReference type="Pfam" id="PF08543"/>
    </source>
</evidence>
<evidence type="ECO:0000256" key="8">
    <source>
        <dbReference type="ARBA" id="ARBA00022679"/>
    </source>
</evidence>
<dbReference type="GO" id="GO:0005524">
    <property type="term" value="F:ATP binding"/>
    <property type="evidence" value="ECO:0007669"/>
    <property type="project" value="UniProtKB-KW"/>
</dbReference>
<dbReference type="FunFam" id="3.40.1190.20:FF:000003">
    <property type="entry name" value="Phosphomethylpyrimidine kinase ThiD"/>
    <property type="match status" value="1"/>
</dbReference>
<dbReference type="GO" id="GO:0009228">
    <property type="term" value="P:thiamine biosynthetic process"/>
    <property type="evidence" value="ECO:0007669"/>
    <property type="project" value="UniProtKB-KW"/>
</dbReference>
<evidence type="ECO:0000256" key="11">
    <source>
        <dbReference type="ARBA" id="ARBA00022840"/>
    </source>
</evidence>
<comment type="pathway">
    <text evidence="3">Cofactor biosynthesis; thiamine diphosphate biosynthesis; 4-amino-2-methyl-5-diphosphomethylpyrimidine from 5-amino-1-(5-phospho-D-ribosyl)imidazole: step 3/3.</text>
</comment>
<comment type="caution">
    <text evidence="17">The sequence shown here is derived from an EMBL/GenBank/DDBJ whole genome shotgun (WGS) entry which is preliminary data.</text>
</comment>
<dbReference type="PANTHER" id="PTHR20858">
    <property type="entry name" value="PHOSPHOMETHYLPYRIMIDINE KINASE"/>
    <property type="match status" value="1"/>
</dbReference>
<keyword evidence="12" id="KW-0784">Thiamine biosynthesis</keyword>
<dbReference type="AlphaFoldDB" id="A0A0R2JX25"/>
<evidence type="ECO:0000313" key="17">
    <source>
        <dbReference type="EMBL" id="KRN78788.1"/>
    </source>
</evidence>
<evidence type="ECO:0000256" key="14">
    <source>
        <dbReference type="ARBA" id="ARBA00042102"/>
    </source>
</evidence>
<dbReference type="EC" id="2.7.4.7" evidence="6"/>
<evidence type="ECO:0000256" key="15">
    <source>
        <dbReference type="ARBA" id="ARBA00043176"/>
    </source>
</evidence>
<evidence type="ECO:0000256" key="3">
    <source>
        <dbReference type="ARBA" id="ARBA00004769"/>
    </source>
</evidence>
<dbReference type="NCBIfam" id="TIGR00097">
    <property type="entry name" value="HMP-P_kinase"/>
    <property type="match status" value="1"/>
</dbReference>
<dbReference type="RefSeq" id="WP_056997719.1">
    <property type="nucleotide sequence ID" value="NZ_FUXS01000002.1"/>
</dbReference>
<sequence>MKQQFSEALTIAGTDSGGGAGIEADIKTMQACQTFSTNVVVGVTAQNTLGVQGQYPLPRGIVNEQFKSVLANFAIKAAKTGALFDAEHVSMVADNLAHYQLQNVVVDPVMVAKGGAHLLTEQGIKTLKEKLLPQADVVTPNLPEAEILAGQKINSESDVKQAAIKIQQLGSPNVIIKGGHAQDATVSDYVRLADGTDYWLTSPRINTERTHGTGDTLSAAIVAYLAQGADLKTAINKAHKYLADIIQHPLYIGNGHGPLNHGSWKDDNDEI</sequence>
<dbReference type="STRING" id="53444.AYR59_02820"/>
<dbReference type="GO" id="GO:0008902">
    <property type="term" value="F:hydroxymethylpyrimidine kinase activity"/>
    <property type="evidence" value="ECO:0007669"/>
    <property type="project" value="UniProtKB-EC"/>
</dbReference>
<reference evidence="17 18" key="1">
    <citation type="journal article" date="2015" name="Genome Announc.">
        <title>Expanding the biotechnology potential of lactobacilli through comparative genomics of 213 strains and associated genera.</title>
        <authorList>
            <person name="Sun Z."/>
            <person name="Harris H.M."/>
            <person name="McCann A."/>
            <person name="Guo C."/>
            <person name="Argimon S."/>
            <person name="Zhang W."/>
            <person name="Yang X."/>
            <person name="Jeffery I.B."/>
            <person name="Cooney J.C."/>
            <person name="Kagawa T.F."/>
            <person name="Liu W."/>
            <person name="Song Y."/>
            <person name="Salvetti E."/>
            <person name="Wrobel A."/>
            <person name="Rasinkangas P."/>
            <person name="Parkhill J."/>
            <person name="Rea M.C."/>
            <person name="O'Sullivan O."/>
            <person name="Ritari J."/>
            <person name="Douillard F.P."/>
            <person name="Paul Ross R."/>
            <person name="Yang R."/>
            <person name="Briner A.E."/>
            <person name="Felis G.E."/>
            <person name="de Vos W.M."/>
            <person name="Barrangou R."/>
            <person name="Klaenhammer T.R."/>
            <person name="Caufield P.W."/>
            <person name="Cui Y."/>
            <person name="Zhang H."/>
            <person name="O'Toole P.W."/>
        </authorList>
    </citation>
    <scope>NUCLEOTIDE SEQUENCE [LARGE SCALE GENOMIC DNA]</scope>
    <source>
        <strain evidence="17 18">DSM 20690</strain>
    </source>
</reference>
<dbReference type="Gene3D" id="3.40.1190.20">
    <property type="match status" value="1"/>
</dbReference>
<evidence type="ECO:0000256" key="7">
    <source>
        <dbReference type="ARBA" id="ARBA00019161"/>
    </source>
</evidence>
<keyword evidence="8" id="KW-0808">Transferase</keyword>
<keyword evidence="10 17" id="KW-0418">Kinase</keyword>
<evidence type="ECO:0000256" key="4">
    <source>
        <dbReference type="ARBA" id="ARBA00009879"/>
    </source>
</evidence>
<comment type="catalytic activity">
    <reaction evidence="1">
        <text>4-amino-5-hydroxymethyl-2-methylpyrimidine + ATP = 4-amino-2-methyl-5-(phosphooxymethyl)pyrimidine + ADP + H(+)</text>
        <dbReference type="Rhea" id="RHEA:23096"/>
        <dbReference type="ChEBI" id="CHEBI:15378"/>
        <dbReference type="ChEBI" id="CHEBI:16892"/>
        <dbReference type="ChEBI" id="CHEBI:30616"/>
        <dbReference type="ChEBI" id="CHEBI:58354"/>
        <dbReference type="ChEBI" id="CHEBI:456216"/>
        <dbReference type="EC" id="2.7.1.49"/>
    </reaction>
</comment>
<evidence type="ECO:0000256" key="9">
    <source>
        <dbReference type="ARBA" id="ARBA00022741"/>
    </source>
</evidence>
<dbReference type="InterPro" id="IPR029056">
    <property type="entry name" value="Ribokinase-like"/>
</dbReference>
<dbReference type="GeneID" id="61249808"/>
<dbReference type="CDD" id="cd01169">
    <property type="entry name" value="HMPP_kinase"/>
    <property type="match status" value="1"/>
</dbReference>
<dbReference type="PATRIC" id="fig|1122148.6.peg.1093"/>
<dbReference type="GO" id="GO:0008972">
    <property type="term" value="F:phosphomethylpyrimidine kinase activity"/>
    <property type="evidence" value="ECO:0007669"/>
    <property type="project" value="UniProtKB-EC"/>
</dbReference>
<dbReference type="OrthoDB" id="9810880at2"/>
<accession>A0A0R2JX25</accession>
<dbReference type="InterPro" id="IPR004399">
    <property type="entry name" value="HMP/HMP-P_kinase_dom"/>
</dbReference>
<evidence type="ECO:0000256" key="5">
    <source>
        <dbReference type="ARBA" id="ARBA00012135"/>
    </source>
</evidence>
<protein>
    <recommendedName>
        <fullName evidence="7">Hydroxymethylpyrimidine/phosphomethylpyrimidine kinase</fullName>
        <ecNumber evidence="5">2.7.1.49</ecNumber>
        <ecNumber evidence="6">2.7.4.7</ecNumber>
    </recommendedName>
    <alternativeName>
        <fullName evidence="14">Hydroxymethylpyrimidine kinase</fullName>
    </alternativeName>
    <alternativeName>
        <fullName evidence="15">Hydroxymethylpyrimidine phosphate kinase</fullName>
    </alternativeName>
</protein>
<dbReference type="PANTHER" id="PTHR20858:SF17">
    <property type="entry name" value="HYDROXYMETHYLPYRIMIDINE_PHOSPHOMETHYLPYRIMIDINE KINASE THI20-RELATED"/>
    <property type="match status" value="1"/>
</dbReference>
<evidence type="ECO:0000256" key="13">
    <source>
        <dbReference type="ARBA" id="ARBA00037917"/>
    </source>
</evidence>
<comment type="catalytic activity">
    <reaction evidence="2">
        <text>4-amino-2-methyl-5-(phosphooxymethyl)pyrimidine + ATP = 4-amino-2-methyl-5-(diphosphooxymethyl)pyrimidine + ADP</text>
        <dbReference type="Rhea" id="RHEA:19893"/>
        <dbReference type="ChEBI" id="CHEBI:30616"/>
        <dbReference type="ChEBI" id="CHEBI:57841"/>
        <dbReference type="ChEBI" id="CHEBI:58354"/>
        <dbReference type="ChEBI" id="CHEBI:456216"/>
        <dbReference type="EC" id="2.7.4.7"/>
    </reaction>
</comment>
<dbReference type="GO" id="GO:0005829">
    <property type="term" value="C:cytosol"/>
    <property type="evidence" value="ECO:0007669"/>
    <property type="project" value="TreeGrafter"/>
</dbReference>
<comment type="pathway">
    <text evidence="13">Cofactor biosynthesis; thiamine diphosphate biosynthesis; 4-amino-2-methyl-5-diphosphomethylpyrimidine from 5-amino-1-(5-phospho-D-ribosyl)imidazole: step 2/3.</text>
</comment>